<dbReference type="InterPro" id="IPR015943">
    <property type="entry name" value="WD40/YVTN_repeat-like_dom_sf"/>
</dbReference>
<feature type="repeat" description="WD" evidence="3">
    <location>
        <begin position="1275"/>
        <end position="1316"/>
    </location>
</feature>
<protein>
    <submittedName>
        <fullName evidence="5">WD40 repeat domain-containing protein</fullName>
    </submittedName>
</protein>
<reference evidence="5 6" key="1">
    <citation type="submission" date="2024-06" db="EMBL/GenBank/DDBJ databases">
        <title>The Natural Products Discovery Center: Release of the First 8490 Sequenced Strains for Exploring Actinobacteria Biosynthetic Diversity.</title>
        <authorList>
            <person name="Kalkreuter E."/>
            <person name="Kautsar S.A."/>
            <person name="Yang D."/>
            <person name="Bader C.D."/>
            <person name="Teijaro C.N."/>
            <person name="Fluegel L."/>
            <person name="Davis C.M."/>
            <person name="Simpson J.R."/>
            <person name="Lauterbach L."/>
            <person name="Steele A.D."/>
            <person name="Gui C."/>
            <person name="Meng S."/>
            <person name="Li G."/>
            <person name="Viehrig K."/>
            <person name="Ye F."/>
            <person name="Su P."/>
            <person name="Kiefer A.F."/>
            <person name="Nichols A."/>
            <person name="Cepeda A.J."/>
            <person name="Yan W."/>
            <person name="Fan B."/>
            <person name="Jiang Y."/>
            <person name="Adhikari A."/>
            <person name="Zheng C.-J."/>
            <person name="Schuster L."/>
            <person name="Cowan T.M."/>
            <person name="Smanski M.J."/>
            <person name="Chevrette M.G."/>
            <person name="De Carvalho L.P.S."/>
            <person name="Shen B."/>
        </authorList>
    </citation>
    <scope>NUCLEOTIDE SEQUENCE [LARGE SCALE GENOMIC DNA]</scope>
    <source>
        <strain evidence="5 6">NPDC049574</strain>
    </source>
</reference>
<dbReference type="SUPFAM" id="SSF50998">
    <property type="entry name" value="Quinoprotein alcohol dehydrogenase-like"/>
    <property type="match status" value="2"/>
</dbReference>
<feature type="repeat" description="WD" evidence="3">
    <location>
        <begin position="1318"/>
        <end position="1359"/>
    </location>
</feature>
<feature type="repeat" description="WD" evidence="3">
    <location>
        <begin position="939"/>
        <end position="970"/>
    </location>
</feature>
<feature type="repeat" description="WD" evidence="3">
    <location>
        <begin position="1198"/>
        <end position="1232"/>
    </location>
</feature>
<dbReference type="PANTHER" id="PTHR44019">
    <property type="entry name" value="WD REPEAT-CONTAINING PROTEIN 55"/>
    <property type="match status" value="1"/>
</dbReference>
<keyword evidence="6" id="KW-1185">Reference proteome</keyword>
<dbReference type="EMBL" id="JBFARM010000011">
    <property type="protein sequence ID" value="MEV4290522.1"/>
    <property type="molecule type" value="Genomic_DNA"/>
</dbReference>
<name>A0ABV3HDA8_9ACTN</name>
<dbReference type="InterPro" id="IPR019775">
    <property type="entry name" value="WD40_repeat_CS"/>
</dbReference>
<evidence type="ECO:0000259" key="4">
    <source>
        <dbReference type="Pfam" id="PF20703"/>
    </source>
</evidence>
<dbReference type="PROSITE" id="PS50294">
    <property type="entry name" value="WD_REPEATS_REGION"/>
    <property type="match status" value="7"/>
</dbReference>
<feature type="repeat" description="WD" evidence="3">
    <location>
        <begin position="1057"/>
        <end position="1098"/>
    </location>
</feature>
<dbReference type="PANTHER" id="PTHR44019:SF8">
    <property type="entry name" value="POC1 CENTRIOLAR PROTEIN HOMOLOG"/>
    <property type="match status" value="1"/>
</dbReference>
<gene>
    <name evidence="5" type="ORF">AB0K40_33870</name>
</gene>
<evidence type="ECO:0000256" key="2">
    <source>
        <dbReference type="ARBA" id="ARBA00022737"/>
    </source>
</evidence>
<dbReference type="RefSeq" id="WP_364457548.1">
    <property type="nucleotide sequence ID" value="NZ_JBFARM010000011.1"/>
</dbReference>
<evidence type="ECO:0000256" key="3">
    <source>
        <dbReference type="PROSITE-ProRule" id="PRU00221"/>
    </source>
</evidence>
<keyword evidence="1 3" id="KW-0853">WD repeat</keyword>
<dbReference type="Gene3D" id="2.130.10.10">
    <property type="entry name" value="YVTN repeat-like/Quinoprotein amine dehydrogenase"/>
    <property type="match status" value="5"/>
</dbReference>
<evidence type="ECO:0000313" key="6">
    <source>
        <dbReference type="Proteomes" id="UP001552427"/>
    </source>
</evidence>
<feature type="domain" description="Novel STAND NTPase 1" evidence="4">
    <location>
        <begin position="238"/>
        <end position="654"/>
    </location>
</feature>
<dbReference type="CDD" id="cd00200">
    <property type="entry name" value="WD40"/>
    <property type="match status" value="2"/>
</dbReference>
<keyword evidence="2" id="KW-0677">Repeat</keyword>
<comment type="caution">
    <text evidence="5">The sequence shown here is derived from an EMBL/GenBank/DDBJ whole genome shotgun (WGS) entry which is preliminary data.</text>
</comment>
<dbReference type="InterPro" id="IPR011047">
    <property type="entry name" value="Quinoprotein_ADH-like_sf"/>
</dbReference>
<dbReference type="Pfam" id="PF00400">
    <property type="entry name" value="WD40"/>
    <property type="match status" value="10"/>
</dbReference>
<proteinExistence type="predicted"/>
<dbReference type="Proteomes" id="UP001552427">
    <property type="component" value="Unassembled WGS sequence"/>
</dbReference>
<feature type="repeat" description="WD" evidence="3">
    <location>
        <begin position="792"/>
        <end position="833"/>
    </location>
</feature>
<feature type="repeat" description="WD" evidence="3">
    <location>
        <begin position="1361"/>
        <end position="1394"/>
    </location>
</feature>
<feature type="repeat" description="WD" evidence="3">
    <location>
        <begin position="1154"/>
        <end position="1185"/>
    </location>
</feature>
<sequence length="1431" mass="151682">MEPTGEEPGPRQAHAARERIAVVVRRMGGGLLKLSPHGLVATLCACALIPLTSGNLLAAGADVLGGVGGNVLADVLIKAADALRRRTSGRPPTQEELEHEVVARLLAGLEEGGEDAEWLRRAMAAVLHQVDAAGAAIEAALVSGDRRLQERLTEAFGELSGDFAEFRLLVEDMSHKVAELVQARHREEARARGDRDLMLRQYEHSIRILEELSLLNGRLDAARPEGEPCPGGHAGRAPYRGLWPFEREHAPLFHGRERDTARLLGRLAERLTGSGLAMVAGASGAGKSSLLRAGLLPAISRGLLPGAPGSEHWPQVLMTPGQRPLDELAVRLSHLGELEAGAVRRSLEAHPGDAHLIVRHALLAEAGRLKRREPGRLVLVVDQFEEVFLLAGREEREAFAIALVAAARSAALVVLGVRGDFATACNAYPVLAEALDGGQYTLGPMTESDLRRAITGPAKAAGVQVEPALVDDVLHDLRSRTGEAGYGTGALPLLSHAMLLTWDKCAGGTLTSRAYGEVGGIAHAVESAADEVYDGLSAERREVARAVMLRLAVIGPDGRPVRRRVARGELPGGRPPDGSDDLEAVLEAFTERRLLVRSGTAGEGTRDTVEIAHDALLEEWPRLRRWLDEGRGDHMLFRQFLDGAADWEAKKRDPAFLYRSTRLAALRKVFPRWEADPVRGPALTGAHRAFLRESERQERRAVLLRRAGVAALVILFLTSLAGAGAAANRAAEAKAQEDAARSRELAARSLELDETDPALSRLLAVAALRMRDTPQARAAMTAALLNPARSVFTGHAGTVEEVAFAPGGRLLASAGRDGTVRLYDTATGRQVARFTTGPGEWATGLAFSRDGRLLFGASRTEQADGGAIRVWDVAARRLSGDPITVPGAGDGTTTPFEALTISGDGTTLAAAGGDGRLYLWDVAARRRIAGFAVGQAEDVTFSPDGRTLATAGTQGQVLFWDVARRREIEPSPVTRTGNIEAWKVAFTPDSATLLSVDSDYTVRWWDTTTHAQIGAPLRGPGASLAVSPDGTLLAADGGGGTVVLYDTLTREQVGTPLVGHTGPPQDVTFSPDGTRLASAGVDGTVRVWDLLRGRQAGRPVTAPGTGTVYGMALSPDGGTLATSSAPGAFLWDLARRDRLGGAVSADALGDRGPVAFSPDGKVLATGESNGTIRLWDVATRRQNGTPLLGPAAELGNGVPALAFSPDGKVLAGAAADDTLRLWDVRTHRQIGPPVTGVQASSLAFAPKNGVLAAGMDDGTIRLLDPGTRRDTTAPLRGHTGIAEHVAFSPDGRLLASASADRTIRLWDVTTGRQLGQPLVGHTDTVWGVSFSPDGRHLASAGRDATIRLWDVAIGRQLGRPMTGHRGDVSGVAFTPDGRTLVSSGYDKTIRLWNVALPAVSEENVCALAQRALTRQDWDLYLPGRAYEPVCA</sequence>
<dbReference type="PRINTS" id="PR00320">
    <property type="entry name" value="GPROTEINBRPT"/>
</dbReference>
<dbReference type="PROSITE" id="PS50082">
    <property type="entry name" value="WD_REPEATS_2"/>
    <property type="match status" value="10"/>
</dbReference>
<organism evidence="5 6">
    <name type="scientific">Nonomuraea bangladeshensis</name>
    <dbReference type="NCBI Taxonomy" id="404385"/>
    <lineage>
        <taxon>Bacteria</taxon>
        <taxon>Bacillati</taxon>
        <taxon>Actinomycetota</taxon>
        <taxon>Actinomycetes</taxon>
        <taxon>Streptosporangiales</taxon>
        <taxon>Streptosporangiaceae</taxon>
        <taxon>Nonomuraea</taxon>
    </lineage>
</organism>
<dbReference type="Pfam" id="PF20703">
    <property type="entry name" value="nSTAND1"/>
    <property type="match status" value="1"/>
</dbReference>
<evidence type="ECO:0000313" key="5">
    <source>
        <dbReference type="EMBL" id="MEV4290522.1"/>
    </source>
</evidence>
<dbReference type="PROSITE" id="PS00678">
    <property type="entry name" value="WD_REPEATS_1"/>
    <property type="match status" value="7"/>
</dbReference>
<dbReference type="InterPro" id="IPR049052">
    <property type="entry name" value="nSTAND1"/>
</dbReference>
<dbReference type="InterPro" id="IPR020472">
    <property type="entry name" value="WD40_PAC1"/>
</dbReference>
<feature type="repeat" description="WD" evidence="3">
    <location>
        <begin position="889"/>
        <end position="930"/>
    </location>
</feature>
<accession>A0ABV3HDA8</accession>
<dbReference type="InterPro" id="IPR001680">
    <property type="entry name" value="WD40_rpt"/>
</dbReference>
<dbReference type="SMART" id="SM00320">
    <property type="entry name" value="WD40"/>
    <property type="match status" value="14"/>
</dbReference>
<dbReference type="InterPro" id="IPR050505">
    <property type="entry name" value="WDR55/POC1"/>
</dbReference>
<evidence type="ECO:0000256" key="1">
    <source>
        <dbReference type="ARBA" id="ARBA00022574"/>
    </source>
</evidence>
<feature type="repeat" description="WD" evidence="3">
    <location>
        <begin position="984"/>
        <end position="1015"/>
    </location>
</feature>